<dbReference type="Proteomes" id="UP000266196">
    <property type="component" value="Unassembled WGS sequence"/>
</dbReference>
<dbReference type="InterPro" id="IPR036430">
    <property type="entry name" value="RNase_T2-like_sf"/>
</dbReference>
<dbReference type="PROSITE" id="PS00531">
    <property type="entry name" value="RNASE_T2_2"/>
    <property type="match status" value="1"/>
</dbReference>
<evidence type="ECO:0000313" key="3">
    <source>
        <dbReference type="EMBL" id="RHX97650.1"/>
    </source>
</evidence>
<dbReference type="EMBL" id="QUSZ01011072">
    <property type="protein sequence ID" value="RHX97650.1"/>
    <property type="molecule type" value="Genomic_DNA"/>
</dbReference>
<organism evidence="5 7">
    <name type="scientific">Aphanomyces astaci</name>
    <name type="common">Crayfish plague agent</name>
    <dbReference type="NCBI Taxonomy" id="112090"/>
    <lineage>
        <taxon>Eukaryota</taxon>
        <taxon>Sar</taxon>
        <taxon>Stramenopiles</taxon>
        <taxon>Oomycota</taxon>
        <taxon>Saprolegniomycetes</taxon>
        <taxon>Saprolegniales</taxon>
        <taxon>Verrucalvaceae</taxon>
        <taxon>Aphanomyces</taxon>
    </lineage>
</organism>
<dbReference type="GO" id="GO:0006401">
    <property type="term" value="P:RNA catabolic process"/>
    <property type="evidence" value="ECO:0007669"/>
    <property type="project" value="TreeGrafter"/>
</dbReference>
<dbReference type="Proteomes" id="UP000265427">
    <property type="component" value="Unassembled WGS sequence"/>
</dbReference>
<dbReference type="PANTHER" id="PTHR11240">
    <property type="entry name" value="RIBONUCLEASE T2"/>
    <property type="match status" value="1"/>
</dbReference>
<evidence type="ECO:0000313" key="7">
    <source>
        <dbReference type="Proteomes" id="UP000266196"/>
    </source>
</evidence>
<gene>
    <name evidence="4" type="ORF">DYB25_000966</name>
    <name evidence="5" type="ORF">DYB31_005194</name>
    <name evidence="3" type="ORF">DYB36_010657</name>
</gene>
<evidence type="ECO:0000313" key="6">
    <source>
        <dbReference type="Proteomes" id="UP000265427"/>
    </source>
</evidence>
<dbReference type="EMBL" id="QUTE01009093">
    <property type="protein sequence ID" value="RHZ20837.1"/>
    <property type="molecule type" value="Genomic_DNA"/>
</dbReference>
<proteinExistence type="inferred from homology"/>
<protein>
    <submittedName>
        <fullName evidence="5">Uncharacterized protein</fullName>
    </submittedName>
</protein>
<evidence type="ECO:0000313" key="4">
    <source>
        <dbReference type="EMBL" id="RHY16145.1"/>
    </source>
</evidence>
<dbReference type="Proteomes" id="UP000266239">
    <property type="component" value="Unassembled WGS sequence"/>
</dbReference>
<accession>A0A397FGY4</accession>
<evidence type="ECO:0000313" key="5">
    <source>
        <dbReference type="EMBL" id="RHZ20837.1"/>
    </source>
</evidence>
<dbReference type="SUPFAM" id="SSF55895">
    <property type="entry name" value="Ribonuclease Rh-like"/>
    <property type="match status" value="1"/>
</dbReference>
<dbReference type="AlphaFoldDB" id="A0A397FGY4"/>
<dbReference type="CDD" id="cd00374">
    <property type="entry name" value="RNase_T2"/>
    <property type="match status" value="1"/>
</dbReference>
<dbReference type="InterPro" id="IPR033130">
    <property type="entry name" value="RNase_T2_His_AS_2"/>
</dbReference>
<evidence type="ECO:0000313" key="8">
    <source>
        <dbReference type="Proteomes" id="UP000266239"/>
    </source>
</evidence>
<dbReference type="Pfam" id="PF00445">
    <property type="entry name" value="Ribonuclease_T2"/>
    <property type="match status" value="1"/>
</dbReference>
<comment type="caution">
    <text evidence="5">The sequence shown here is derived from an EMBL/GenBank/DDBJ whole genome shotgun (WGS) entry which is preliminary data.</text>
</comment>
<evidence type="ECO:0000256" key="2">
    <source>
        <dbReference type="RuleBase" id="RU004328"/>
    </source>
</evidence>
<comment type="similarity">
    <text evidence="1 2">Belongs to the RNase T2 family.</text>
</comment>
<reference evidence="6 7" key="1">
    <citation type="submission" date="2018-08" db="EMBL/GenBank/DDBJ databases">
        <title>Aphanomyces genome sequencing and annotation.</title>
        <authorList>
            <person name="Minardi D."/>
            <person name="Oidtmann B."/>
            <person name="Van Der Giezen M."/>
            <person name="Studholme D.J."/>
        </authorList>
    </citation>
    <scope>NUCLEOTIDE SEQUENCE [LARGE SCALE GENOMIC DNA]</scope>
    <source>
        <strain evidence="5 7">197901</strain>
        <strain evidence="3 6">Kv</strain>
        <strain evidence="4 8">Yx</strain>
    </source>
</reference>
<dbReference type="InterPro" id="IPR001568">
    <property type="entry name" value="RNase_T2-like"/>
</dbReference>
<dbReference type="GO" id="GO:0003723">
    <property type="term" value="F:RNA binding"/>
    <property type="evidence" value="ECO:0007669"/>
    <property type="project" value="InterPro"/>
</dbReference>
<name>A0A397FGY4_APHAT</name>
<dbReference type="PROSITE" id="PS00530">
    <property type="entry name" value="RNASE_T2_1"/>
    <property type="match status" value="1"/>
</dbReference>
<dbReference type="PANTHER" id="PTHR11240:SF22">
    <property type="entry name" value="RIBONUCLEASE T2"/>
    <property type="match status" value="1"/>
</dbReference>
<dbReference type="InterPro" id="IPR018188">
    <property type="entry name" value="RNase_T2_His_AS_1"/>
</dbReference>
<dbReference type="GO" id="GO:0005576">
    <property type="term" value="C:extracellular region"/>
    <property type="evidence" value="ECO:0007669"/>
    <property type="project" value="TreeGrafter"/>
</dbReference>
<dbReference type="GO" id="GO:0033897">
    <property type="term" value="F:ribonuclease T2 activity"/>
    <property type="evidence" value="ECO:0007669"/>
    <property type="project" value="InterPro"/>
</dbReference>
<dbReference type="Gene3D" id="3.90.730.10">
    <property type="entry name" value="Ribonuclease T2-like"/>
    <property type="match status" value="1"/>
</dbReference>
<evidence type="ECO:0000256" key="1">
    <source>
        <dbReference type="ARBA" id="ARBA00007469"/>
    </source>
</evidence>
<sequence length="253" mass="27849">MSIILTSASFYGSLVVLDGRTASVLQFLALDGRRVDGMAPPQPQHPRLTSKKVMTVIVYDVRKGHSAPFHRYQAHSTLYWESHFTIHGLWPELEDGPHPGFCTKEPLDINIVRSAIGEDTLEKYWPNVKVAANTTHYDSFWGHEWSRHGTCSGLDQVGFFQSAIDKIKAQGTPAFVTQHVGQSVSTKDVRDAFGGAGQAVLKCEHGNELSQVFTCYDKDASSNVPTTLRACSAHVLAEDTCKSTATVVIRGFK</sequence>
<dbReference type="EMBL" id="QUTA01005351">
    <property type="protein sequence ID" value="RHY16145.1"/>
    <property type="molecule type" value="Genomic_DNA"/>
</dbReference>
<dbReference type="VEuPathDB" id="FungiDB:H257_13092"/>